<feature type="non-terminal residue" evidence="1">
    <location>
        <position position="75"/>
    </location>
</feature>
<sequence>MPFSLQNLLTPFKNLNKKTTEEELQKEISRKKLLAEAQRFAQGMVSLKDLLSPSGIEVDFNYLKIGNTFYRTFFV</sequence>
<name>A0A0G0SZZ8_9BACT</name>
<dbReference type="Proteomes" id="UP000034539">
    <property type="component" value="Unassembled WGS sequence"/>
</dbReference>
<accession>A0A0G0SZZ8</accession>
<evidence type="ECO:0000313" key="2">
    <source>
        <dbReference type="Proteomes" id="UP000034539"/>
    </source>
</evidence>
<proteinExistence type="predicted"/>
<protein>
    <submittedName>
        <fullName evidence="1">Uncharacterized protein</fullName>
    </submittedName>
</protein>
<comment type="caution">
    <text evidence="1">The sequence shown here is derived from an EMBL/GenBank/DDBJ whole genome shotgun (WGS) entry which is preliminary data.</text>
</comment>
<organism evidence="1 2">
    <name type="scientific">Candidatus Gottesmanbacteria bacterium GW2011_GWC2_39_8</name>
    <dbReference type="NCBI Taxonomy" id="1618450"/>
    <lineage>
        <taxon>Bacteria</taxon>
        <taxon>Candidatus Gottesmaniibacteriota</taxon>
    </lineage>
</organism>
<dbReference type="AlphaFoldDB" id="A0A0G0SZZ8"/>
<reference evidence="1 2" key="1">
    <citation type="journal article" date="2015" name="Nature">
        <title>rRNA introns, odd ribosomes, and small enigmatic genomes across a large radiation of phyla.</title>
        <authorList>
            <person name="Brown C.T."/>
            <person name="Hug L.A."/>
            <person name="Thomas B.C."/>
            <person name="Sharon I."/>
            <person name="Castelle C.J."/>
            <person name="Singh A."/>
            <person name="Wilkins M.J."/>
            <person name="Williams K.H."/>
            <person name="Banfield J.F."/>
        </authorList>
    </citation>
    <scope>NUCLEOTIDE SEQUENCE [LARGE SCALE GENOMIC DNA]</scope>
</reference>
<dbReference type="EMBL" id="LBXN01000082">
    <property type="protein sequence ID" value="KKR31132.1"/>
    <property type="molecule type" value="Genomic_DNA"/>
</dbReference>
<evidence type="ECO:0000313" key="1">
    <source>
        <dbReference type="EMBL" id="KKR31132.1"/>
    </source>
</evidence>
<gene>
    <name evidence="1" type="ORF">UT63_C0082G0007</name>
</gene>